<comment type="caution">
    <text evidence="11">The sequence shown here is derived from an EMBL/GenBank/DDBJ whole genome shotgun (WGS) entry which is preliminary data.</text>
</comment>
<dbReference type="Gene3D" id="3.40.190.10">
    <property type="entry name" value="Periplasmic binding protein-like II"/>
    <property type="match status" value="2"/>
</dbReference>
<dbReference type="Gene3D" id="3.30.70.260">
    <property type="match status" value="1"/>
</dbReference>
<dbReference type="CDD" id="cd13631">
    <property type="entry name" value="PBP2_Ct-PDT_like"/>
    <property type="match status" value="1"/>
</dbReference>
<dbReference type="GO" id="GO:0004664">
    <property type="term" value="F:prephenate dehydratase activity"/>
    <property type="evidence" value="ECO:0007669"/>
    <property type="project" value="UniProtKB-UniRule"/>
</dbReference>
<dbReference type="Proteomes" id="UP000290253">
    <property type="component" value="Unassembled WGS sequence"/>
</dbReference>
<reference evidence="11 12" key="1">
    <citation type="journal article" date="2016" name="Int. J. Syst. Evol. Microbiol.">
        <title>Acidipila dinghuensis sp. nov., an acidobacterium isolated from forest soil.</title>
        <authorList>
            <person name="Jiang Y.W."/>
            <person name="Wang J."/>
            <person name="Chen M.H."/>
            <person name="Lv Y.Y."/>
            <person name="Qiu L.H."/>
        </authorList>
    </citation>
    <scope>NUCLEOTIDE SEQUENCE [LARGE SCALE GENOMIC DNA]</scope>
    <source>
        <strain evidence="11 12">DHOF10</strain>
    </source>
</reference>
<sequence length="275" mass="29865">MRVAIQGEPGSFSHEAAVRMVPECIVVHCAFSAEVFGALADGRVDAAVIPIENALAGSVLEHYDLLLQHEVLVEREYLLPIHHNLIVVPGTTIADIRSVYSHPIALAQCRRFFARHPQITARASYDTAGSVKQLMAQEDRTGAAIAGAGAATHYGAEILERNLEDSAQNYTRFFLVKRKAEAVLSPAADKVSVAFEVQNRPGSLVAALQSLAGLGVNLTKIESRPVPGSPWHYIFYTDYQLSSPEMAEQALALLAGHCSMVRELGRYVTAYPEAE</sequence>
<dbReference type="PROSITE" id="PS00858">
    <property type="entry name" value="PREPHENATE_DEHYDR_2"/>
    <property type="match status" value="1"/>
</dbReference>
<dbReference type="RefSeq" id="WP_129208531.1">
    <property type="nucleotide sequence ID" value="NZ_BMGU01000004.1"/>
</dbReference>
<dbReference type="PANTHER" id="PTHR21022:SF19">
    <property type="entry name" value="PREPHENATE DEHYDRATASE-RELATED"/>
    <property type="match status" value="1"/>
</dbReference>
<keyword evidence="3 8" id="KW-0028">Amino-acid biosynthesis</keyword>
<evidence type="ECO:0000313" key="12">
    <source>
        <dbReference type="Proteomes" id="UP000290253"/>
    </source>
</evidence>
<keyword evidence="12" id="KW-1185">Reference proteome</keyword>
<evidence type="ECO:0000256" key="8">
    <source>
        <dbReference type="RuleBase" id="RU361254"/>
    </source>
</evidence>
<protein>
    <recommendedName>
        <fullName evidence="2 8">Prephenate dehydratase</fullName>
        <shortName evidence="8">PDT</shortName>
        <ecNumber evidence="2 8">4.2.1.51</ecNumber>
    </recommendedName>
</protein>
<dbReference type="OrthoDB" id="9802281at2"/>
<dbReference type="InterPro" id="IPR018528">
    <property type="entry name" value="Preph_deHydtase_CS"/>
</dbReference>
<feature type="domain" description="Prephenate dehydratase" evidence="9">
    <location>
        <begin position="2"/>
        <end position="178"/>
    </location>
</feature>
<dbReference type="Pfam" id="PF00800">
    <property type="entry name" value="PDT"/>
    <property type="match status" value="1"/>
</dbReference>
<gene>
    <name evidence="8 11" type="primary">pheA</name>
    <name evidence="11" type="ORF">ESZ00_12155</name>
</gene>
<dbReference type="PROSITE" id="PS51171">
    <property type="entry name" value="PREPHENATE_DEHYDR_3"/>
    <property type="match status" value="1"/>
</dbReference>
<dbReference type="GO" id="GO:0005737">
    <property type="term" value="C:cytoplasm"/>
    <property type="evidence" value="ECO:0007669"/>
    <property type="project" value="TreeGrafter"/>
</dbReference>
<dbReference type="EMBL" id="SDMK01000002">
    <property type="protein sequence ID" value="RXS95333.1"/>
    <property type="molecule type" value="Genomic_DNA"/>
</dbReference>
<dbReference type="NCBIfam" id="NF008865">
    <property type="entry name" value="PRK11898.1"/>
    <property type="match status" value="1"/>
</dbReference>
<evidence type="ECO:0000256" key="5">
    <source>
        <dbReference type="ARBA" id="ARBA00023222"/>
    </source>
</evidence>
<dbReference type="EC" id="4.2.1.51" evidence="2 8"/>
<evidence type="ECO:0000256" key="4">
    <source>
        <dbReference type="ARBA" id="ARBA00023141"/>
    </source>
</evidence>
<evidence type="ECO:0000256" key="2">
    <source>
        <dbReference type="ARBA" id="ARBA00013147"/>
    </source>
</evidence>
<proteinExistence type="predicted"/>
<evidence type="ECO:0000256" key="6">
    <source>
        <dbReference type="ARBA" id="ARBA00023239"/>
    </source>
</evidence>
<keyword evidence="6 8" id="KW-0456">Lyase</keyword>
<feature type="domain" description="ACT" evidence="10">
    <location>
        <begin position="192"/>
        <end position="268"/>
    </location>
</feature>
<dbReference type="InterPro" id="IPR001086">
    <property type="entry name" value="Preph_deHydtase"/>
</dbReference>
<keyword evidence="5 8" id="KW-0584">Phenylalanine biosynthesis</keyword>
<evidence type="ECO:0000256" key="1">
    <source>
        <dbReference type="ARBA" id="ARBA00004741"/>
    </source>
</evidence>
<dbReference type="CDD" id="cd04905">
    <property type="entry name" value="ACT_CM-PDT"/>
    <property type="match status" value="1"/>
</dbReference>
<evidence type="ECO:0000256" key="3">
    <source>
        <dbReference type="ARBA" id="ARBA00022605"/>
    </source>
</evidence>
<dbReference type="PROSITE" id="PS51671">
    <property type="entry name" value="ACT"/>
    <property type="match status" value="1"/>
</dbReference>
<comment type="pathway">
    <text evidence="1 8">Amino-acid biosynthesis; L-phenylalanine biosynthesis; phenylpyruvate from prephenate: step 1/1.</text>
</comment>
<dbReference type="UniPathway" id="UPA00121">
    <property type="reaction ID" value="UER00345"/>
</dbReference>
<evidence type="ECO:0000256" key="7">
    <source>
        <dbReference type="ARBA" id="ARBA00047848"/>
    </source>
</evidence>
<dbReference type="PANTHER" id="PTHR21022">
    <property type="entry name" value="PREPHENATE DEHYDRATASE P PROTEIN"/>
    <property type="match status" value="1"/>
</dbReference>
<evidence type="ECO:0000259" key="10">
    <source>
        <dbReference type="PROSITE" id="PS51671"/>
    </source>
</evidence>
<dbReference type="InterPro" id="IPR045865">
    <property type="entry name" value="ACT-like_dom_sf"/>
</dbReference>
<comment type="catalytic activity">
    <reaction evidence="7 8">
        <text>prephenate + H(+) = 3-phenylpyruvate + CO2 + H2O</text>
        <dbReference type="Rhea" id="RHEA:21648"/>
        <dbReference type="ChEBI" id="CHEBI:15377"/>
        <dbReference type="ChEBI" id="CHEBI:15378"/>
        <dbReference type="ChEBI" id="CHEBI:16526"/>
        <dbReference type="ChEBI" id="CHEBI:18005"/>
        <dbReference type="ChEBI" id="CHEBI:29934"/>
        <dbReference type="EC" id="4.2.1.51"/>
    </reaction>
</comment>
<dbReference type="InterPro" id="IPR002912">
    <property type="entry name" value="ACT_dom"/>
</dbReference>
<dbReference type="SUPFAM" id="SSF53850">
    <property type="entry name" value="Periplasmic binding protein-like II"/>
    <property type="match status" value="1"/>
</dbReference>
<dbReference type="SUPFAM" id="SSF55021">
    <property type="entry name" value="ACT-like"/>
    <property type="match status" value="1"/>
</dbReference>
<evidence type="ECO:0000313" key="11">
    <source>
        <dbReference type="EMBL" id="RXS95333.1"/>
    </source>
</evidence>
<organism evidence="11 12">
    <name type="scientific">Silvibacterium dinghuense</name>
    <dbReference type="NCBI Taxonomy" id="1560006"/>
    <lineage>
        <taxon>Bacteria</taxon>
        <taxon>Pseudomonadati</taxon>
        <taxon>Acidobacteriota</taxon>
        <taxon>Terriglobia</taxon>
        <taxon>Terriglobales</taxon>
        <taxon>Acidobacteriaceae</taxon>
        <taxon>Silvibacterium</taxon>
    </lineage>
</organism>
<keyword evidence="4 8" id="KW-0057">Aromatic amino acid biosynthesis</keyword>
<dbReference type="GO" id="GO:0009094">
    <property type="term" value="P:L-phenylalanine biosynthetic process"/>
    <property type="evidence" value="ECO:0007669"/>
    <property type="project" value="UniProtKB-UniPathway"/>
</dbReference>
<accession>A0A4Q1SDY9</accession>
<name>A0A4Q1SDY9_9BACT</name>
<evidence type="ECO:0000259" key="9">
    <source>
        <dbReference type="PROSITE" id="PS51171"/>
    </source>
</evidence>
<dbReference type="AlphaFoldDB" id="A0A4Q1SDY9"/>